<organism evidence="10 11">
    <name type="scientific">Polysphondylium violaceum</name>
    <dbReference type="NCBI Taxonomy" id="133409"/>
    <lineage>
        <taxon>Eukaryota</taxon>
        <taxon>Amoebozoa</taxon>
        <taxon>Evosea</taxon>
        <taxon>Eumycetozoa</taxon>
        <taxon>Dictyostelia</taxon>
        <taxon>Dictyosteliales</taxon>
        <taxon>Dictyosteliaceae</taxon>
        <taxon>Polysphondylium</taxon>
    </lineage>
</organism>
<proteinExistence type="inferred from homology"/>
<dbReference type="Pfam" id="PF00179">
    <property type="entry name" value="UQ_con"/>
    <property type="match status" value="1"/>
</dbReference>
<evidence type="ECO:0000313" key="11">
    <source>
        <dbReference type="Proteomes" id="UP000695562"/>
    </source>
</evidence>
<evidence type="ECO:0000256" key="3">
    <source>
        <dbReference type="ARBA" id="ARBA00022741"/>
    </source>
</evidence>
<dbReference type="CDD" id="cd23805">
    <property type="entry name" value="UBCc_UBE2T"/>
    <property type="match status" value="1"/>
</dbReference>
<protein>
    <recommendedName>
        <fullName evidence="1">E2 ubiquitin-conjugating enzyme</fullName>
        <ecNumber evidence="1">2.3.2.23</ecNumber>
    </recommendedName>
</protein>
<dbReference type="Proteomes" id="UP000695562">
    <property type="component" value="Unassembled WGS sequence"/>
</dbReference>
<dbReference type="EC" id="2.3.2.23" evidence="1"/>
<dbReference type="AlphaFoldDB" id="A0A8J4PZW8"/>
<evidence type="ECO:0000256" key="5">
    <source>
        <dbReference type="ARBA" id="ARBA00022840"/>
    </source>
</evidence>
<keyword evidence="11" id="KW-1185">Reference proteome</keyword>
<dbReference type="SUPFAM" id="SSF54495">
    <property type="entry name" value="UBC-like"/>
    <property type="match status" value="1"/>
</dbReference>
<feature type="compositionally biased region" description="Basic and acidic residues" evidence="8">
    <location>
        <begin position="184"/>
        <end position="200"/>
    </location>
</feature>
<dbReference type="PANTHER" id="PTHR24068">
    <property type="entry name" value="UBIQUITIN-CONJUGATING ENZYME E2"/>
    <property type="match status" value="1"/>
</dbReference>
<dbReference type="OrthoDB" id="9978460at2759"/>
<dbReference type="FunFam" id="3.10.110.10:FF:000041">
    <property type="entry name" value="Ubiquitin-conjugating enzyme E2 T"/>
    <property type="match status" value="1"/>
</dbReference>
<keyword evidence="2" id="KW-0808">Transferase</keyword>
<keyword evidence="5 7" id="KW-0067">ATP-binding</keyword>
<reference evidence="10" key="1">
    <citation type="submission" date="2020-01" db="EMBL/GenBank/DDBJ databases">
        <title>Development of genomics and gene disruption for Polysphondylium violaceum indicates a role for the polyketide synthase stlB in stalk morphogenesis.</title>
        <authorList>
            <person name="Narita B."/>
            <person name="Kawabe Y."/>
            <person name="Kin K."/>
            <person name="Saito T."/>
            <person name="Gibbs R."/>
            <person name="Kuspa A."/>
            <person name="Muzny D."/>
            <person name="Queller D."/>
            <person name="Richards S."/>
            <person name="Strassman J."/>
            <person name="Sucgang R."/>
            <person name="Worley K."/>
            <person name="Schaap P."/>
        </authorList>
    </citation>
    <scope>NUCLEOTIDE SEQUENCE</scope>
    <source>
        <strain evidence="10">QSvi11</strain>
    </source>
</reference>
<evidence type="ECO:0000313" key="10">
    <source>
        <dbReference type="EMBL" id="KAF2078318.1"/>
    </source>
</evidence>
<dbReference type="GO" id="GO:0005524">
    <property type="term" value="F:ATP binding"/>
    <property type="evidence" value="ECO:0007669"/>
    <property type="project" value="UniProtKB-UniRule"/>
</dbReference>
<dbReference type="InterPro" id="IPR000608">
    <property type="entry name" value="UBC"/>
</dbReference>
<dbReference type="InterPro" id="IPR016135">
    <property type="entry name" value="UBQ-conjugating_enzyme/RWD"/>
</dbReference>
<feature type="compositionally biased region" description="Low complexity" evidence="8">
    <location>
        <begin position="203"/>
        <end position="230"/>
    </location>
</feature>
<dbReference type="EMBL" id="AJWJ01000007">
    <property type="protein sequence ID" value="KAF2078318.1"/>
    <property type="molecule type" value="Genomic_DNA"/>
</dbReference>
<dbReference type="Gene3D" id="3.10.110.10">
    <property type="entry name" value="Ubiquitin Conjugating Enzyme"/>
    <property type="match status" value="1"/>
</dbReference>
<dbReference type="SMART" id="SM00212">
    <property type="entry name" value="UBCc"/>
    <property type="match status" value="1"/>
</dbReference>
<evidence type="ECO:0000256" key="8">
    <source>
        <dbReference type="SAM" id="MobiDB-lite"/>
    </source>
</evidence>
<name>A0A8J4PZW8_9MYCE</name>
<gene>
    <name evidence="10" type="ORF">CYY_000410</name>
</gene>
<evidence type="ECO:0000256" key="4">
    <source>
        <dbReference type="ARBA" id="ARBA00022786"/>
    </source>
</evidence>
<sequence length="255" mass="29426">MTNNSKFSQTLLNRVKYEVNLFEKDPPPGIQAWIVDGRLDTFEASIIGLEETPYERGVFKLNIKLPEKYPMEPPQITFKTPIYHPNIDSDGRICLDILNMPPKGEWKVSLNLSTVLNSIRLLMSNPNQYDPLMADINEIFKNNYPQFQKTAQLWTKKYATGSNSNALEKESENEKPANSLLGKRYIDRKEDDSDESDRKQFKQQQTTFENNDDTTTTTNNTNINNNNNNQDSDKDQDDQDNNQDEDDDAQDSWGE</sequence>
<dbReference type="PROSITE" id="PS00183">
    <property type="entry name" value="UBC_1"/>
    <property type="match status" value="1"/>
</dbReference>
<dbReference type="PROSITE" id="PS50127">
    <property type="entry name" value="UBC_2"/>
    <property type="match status" value="1"/>
</dbReference>
<accession>A0A8J4PZW8</accession>
<evidence type="ECO:0000259" key="9">
    <source>
        <dbReference type="PROSITE" id="PS50127"/>
    </source>
</evidence>
<dbReference type="GO" id="GO:0061631">
    <property type="term" value="F:ubiquitin conjugating enzyme activity"/>
    <property type="evidence" value="ECO:0007669"/>
    <property type="project" value="UniProtKB-EC"/>
</dbReference>
<feature type="compositionally biased region" description="Acidic residues" evidence="8">
    <location>
        <begin position="234"/>
        <end position="255"/>
    </location>
</feature>
<dbReference type="InterPro" id="IPR023313">
    <property type="entry name" value="UBQ-conjugating_AS"/>
</dbReference>
<evidence type="ECO:0000256" key="1">
    <source>
        <dbReference type="ARBA" id="ARBA00012486"/>
    </source>
</evidence>
<evidence type="ECO:0000256" key="6">
    <source>
        <dbReference type="PROSITE-ProRule" id="PRU10133"/>
    </source>
</evidence>
<feature type="region of interest" description="Disordered" evidence="8">
    <location>
        <begin position="163"/>
        <end position="255"/>
    </location>
</feature>
<keyword evidence="3 7" id="KW-0547">Nucleotide-binding</keyword>
<feature type="active site" description="Glycyl thioester intermediate" evidence="6">
    <location>
        <position position="94"/>
    </location>
</feature>
<comment type="caution">
    <text evidence="10">The sequence shown here is derived from an EMBL/GenBank/DDBJ whole genome shotgun (WGS) entry which is preliminary data.</text>
</comment>
<feature type="domain" description="UBC core" evidence="9">
    <location>
        <begin position="10"/>
        <end position="160"/>
    </location>
</feature>
<keyword evidence="4 7" id="KW-0833">Ubl conjugation pathway</keyword>
<evidence type="ECO:0000256" key="2">
    <source>
        <dbReference type="ARBA" id="ARBA00022679"/>
    </source>
</evidence>
<comment type="similarity">
    <text evidence="7">Belongs to the ubiquitin-conjugating enzyme family.</text>
</comment>
<evidence type="ECO:0000256" key="7">
    <source>
        <dbReference type="RuleBase" id="RU362109"/>
    </source>
</evidence>